<dbReference type="GO" id="GO:0046872">
    <property type="term" value="F:metal ion binding"/>
    <property type="evidence" value="ECO:0007669"/>
    <property type="project" value="UniProtKB-KW"/>
</dbReference>
<dbReference type="PRINTS" id="PR00261">
    <property type="entry name" value="LDLRECEPTOR"/>
</dbReference>
<dbReference type="InterPro" id="IPR051560">
    <property type="entry name" value="MAM_domain-containing"/>
</dbReference>
<reference evidence="7" key="1">
    <citation type="submission" date="2023-01" db="EMBL/GenBank/DDBJ databases">
        <title>Genome assembly of the deep-sea coral Lophelia pertusa.</title>
        <authorList>
            <person name="Herrera S."/>
            <person name="Cordes E."/>
        </authorList>
    </citation>
    <scope>NUCLEOTIDE SEQUENCE</scope>
    <source>
        <strain evidence="7">USNM1676648</strain>
        <tissue evidence="7">Polyp</tissue>
    </source>
</reference>
<dbReference type="AlphaFoldDB" id="A0A9W9YUL0"/>
<evidence type="ECO:0000259" key="6">
    <source>
        <dbReference type="PROSITE" id="PS50060"/>
    </source>
</evidence>
<evidence type="ECO:0000313" key="7">
    <source>
        <dbReference type="EMBL" id="KAJ7365839.1"/>
    </source>
</evidence>
<sequence length="954" mass="106696">MSYLSALNRSAYSYNQQVFKFFKQVSSIACTFDTDFCGWYQTSTDDFDWTLQSGPTPSDDTGPRHGDHTTGRGKYVYTEADYPRKKDDRAQLVSPLFSGIFCLSFFYHMSGPAIGELRLFVDNNVVFEITGEQGSDWTQAQVLVNGLNSKLTFEGMIGAGTQGDLSLDDLSVSDMCNVEAKNVALHMRVNQSDPAAQAHASLAVDGIFSTCTTFDMTTNPWFQVDLTKDYYIHTVHVFLGFDCCHNANMDIKIESTRNLPENHSCIEPNPFPRKYFRVFRCSPPATGRYVTVSVTAEEDVGLVLCEVAVYAFKALSESFGILREVWFKKINIQDDPILKYHPIFRQAADTLSVLDAFDIASDVFNSLWTAVVYIYSGTPAASGFYTFYMTCEDECELWLKEANKPTLNDEPDMDNEGILLAKLPKRTGRLKWDEITAQKSKKVYLRSCMLYLLEGFAREAYRRGHLSVGWRLSDNPWSFERPIVGNHTTWILPGIYKLCCVGMWCPKCSMQLKIHVLGQEYIIDSSLKMMCEEKQFNINISATVQPGRYETQVHRSFMNDSTIRRKYLGHITVNECVVEECSFNSLGLCPKWNTGHGTEGKWRFSSQNKLSAHNGYFAYTGGTPYVVNLETPWISAGASVRLCLTFRYSMRSQSGSSLNVSLKSIHDEREVRLYNLIGYHGDTWLKGQVSWTEKEDSKIVFKGFTNNVDTFAIGIDDVKISTNNCEIYPVFSSPGHQCSSEEFACDNGECVASSLRCDGDMACLDNSDELNCACLSNELKCGSGGCVHVSKLCDGVKDCPQGSDETNCEKPCSEFQCADGSCIPWSSTCRVDENSCPDHTHFPTVCGSVNCPLNVLDCKHERNSKLQCKSFRGIVRIINVRMKMGKGKIGLESRQGYCGFENGLCGLTSDNITEFQWSTGSGKTPSENSGPAFDHTTYTEKGNCVSIGLVTSYP</sequence>
<dbReference type="Pfam" id="PF00057">
    <property type="entry name" value="Ldl_recept_a"/>
    <property type="match status" value="2"/>
</dbReference>
<dbReference type="Gene3D" id="2.60.120.200">
    <property type="match status" value="3"/>
</dbReference>
<feature type="disulfide bond" evidence="4">
    <location>
        <begin position="757"/>
        <end position="772"/>
    </location>
</feature>
<gene>
    <name evidence="7" type="ORF">OS493_002560</name>
</gene>
<keyword evidence="2" id="KW-0106">Calcium</keyword>
<evidence type="ECO:0000256" key="4">
    <source>
        <dbReference type="PROSITE-ProRule" id="PRU00124"/>
    </source>
</evidence>
<feature type="region of interest" description="Disordered" evidence="5">
    <location>
        <begin position="51"/>
        <end position="71"/>
    </location>
</feature>
<proteinExistence type="predicted"/>
<dbReference type="SMART" id="SM00137">
    <property type="entry name" value="MAM"/>
    <property type="match status" value="2"/>
</dbReference>
<dbReference type="PROSITE" id="PS50068">
    <property type="entry name" value="LDLRA_2"/>
    <property type="match status" value="2"/>
</dbReference>
<feature type="disulfide bond" evidence="4">
    <location>
        <begin position="793"/>
        <end position="808"/>
    </location>
</feature>
<dbReference type="InterPro" id="IPR008979">
    <property type="entry name" value="Galactose-bd-like_sf"/>
</dbReference>
<dbReference type="OrthoDB" id="6020543at2759"/>
<evidence type="ECO:0000256" key="3">
    <source>
        <dbReference type="ARBA" id="ARBA00023157"/>
    </source>
</evidence>
<dbReference type="GO" id="GO:0016020">
    <property type="term" value="C:membrane"/>
    <property type="evidence" value="ECO:0007669"/>
    <property type="project" value="InterPro"/>
</dbReference>
<dbReference type="SMART" id="SM00192">
    <property type="entry name" value="LDLa"/>
    <property type="match status" value="3"/>
</dbReference>
<dbReference type="SUPFAM" id="SSF49899">
    <property type="entry name" value="Concanavalin A-like lectins/glucanases"/>
    <property type="match status" value="2"/>
</dbReference>
<dbReference type="Gene3D" id="4.10.400.10">
    <property type="entry name" value="Low-density Lipoprotein Receptor"/>
    <property type="match status" value="2"/>
</dbReference>
<dbReference type="EMBL" id="MU827302">
    <property type="protein sequence ID" value="KAJ7365839.1"/>
    <property type="molecule type" value="Genomic_DNA"/>
</dbReference>
<dbReference type="Pfam" id="PF22633">
    <property type="entry name" value="F5_F8_type_C_2"/>
    <property type="match status" value="1"/>
</dbReference>
<feature type="domain" description="MAM" evidence="6">
    <location>
        <begin position="28"/>
        <end position="178"/>
    </location>
</feature>
<dbReference type="InterPro" id="IPR036055">
    <property type="entry name" value="LDL_receptor-like_sf"/>
</dbReference>
<dbReference type="PROSITE" id="PS50060">
    <property type="entry name" value="MAM_2"/>
    <property type="match status" value="3"/>
</dbReference>
<feature type="domain" description="MAM" evidence="6">
    <location>
        <begin position="579"/>
        <end position="727"/>
    </location>
</feature>
<feature type="disulfide bond" evidence="4">
    <location>
        <begin position="745"/>
        <end position="763"/>
    </location>
</feature>
<dbReference type="CDD" id="cd00112">
    <property type="entry name" value="LDLa"/>
    <property type="match status" value="2"/>
</dbReference>
<organism evidence="7 8">
    <name type="scientific">Desmophyllum pertusum</name>
    <dbReference type="NCBI Taxonomy" id="174260"/>
    <lineage>
        <taxon>Eukaryota</taxon>
        <taxon>Metazoa</taxon>
        <taxon>Cnidaria</taxon>
        <taxon>Anthozoa</taxon>
        <taxon>Hexacorallia</taxon>
        <taxon>Scleractinia</taxon>
        <taxon>Caryophylliina</taxon>
        <taxon>Caryophylliidae</taxon>
        <taxon>Desmophyllum</taxon>
    </lineage>
</organism>
<dbReference type="Gene3D" id="2.60.120.260">
    <property type="entry name" value="Galactose-binding domain-like"/>
    <property type="match status" value="1"/>
</dbReference>
<keyword evidence="3 4" id="KW-1015">Disulfide bond</keyword>
<feature type="disulfide bond" evidence="4">
    <location>
        <begin position="738"/>
        <end position="750"/>
    </location>
</feature>
<dbReference type="InterPro" id="IPR000998">
    <property type="entry name" value="MAM_dom"/>
</dbReference>
<evidence type="ECO:0000256" key="5">
    <source>
        <dbReference type="SAM" id="MobiDB-lite"/>
    </source>
</evidence>
<evidence type="ECO:0000256" key="2">
    <source>
        <dbReference type="ARBA" id="ARBA00022837"/>
    </source>
</evidence>
<dbReference type="Pfam" id="PF00629">
    <property type="entry name" value="MAM"/>
    <property type="match status" value="2"/>
</dbReference>
<dbReference type="InterPro" id="IPR002172">
    <property type="entry name" value="LDrepeatLR_classA_rpt"/>
</dbReference>
<dbReference type="InterPro" id="IPR013320">
    <property type="entry name" value="ConA-like_dom_sf"/>
</dbReference>
<feature type="disulfide bond" evidence="4">
    <location>
        <begin position="774"/>
        <end position="786"/>
    </location>
</feature>
<evidence type="ECO:0000256" key="1">
    <source>
        <dbReference type="ARBA" id="ARBA00022723"/>
    </source>
</evidence>
<feature type="domain" description="MAM" evidence="6">
    <location>
        <begin position="896"/>
        <end position="942"/>
    </location>
</feature>
<dbReference type="InterPro" id="IPR006585">
    <property type="entry name" value="FTP1"/>
</dbReference>
<dbReference type="CDD" id="cd06263">
    <property type="entry name" value="MAM"/>
    <property type="match status" value="1"/>
</dbReference>
<accession>A0A9W9YUL0</accession>
<dbReference type="PANTHER" id="PTHR23282">
    <property type="entry name" value="APICAL ENDOSOMAL GLYCOPROTEIN PRECURSOR"/>
    <property type="match status" value="1"/>
</dbReference>
<dbReference type="PANTHER" id="PTHR23282:SF101">
    <property type="entry name" value="MAM DOMAIN-CONTAINING PROTEIN"/>
    <property type="match status" value="1"/>
</dbReference>
<protein>
    <recommendedName>
        <fullName evidence="6">MAM domain-containing protein</fullName>
    </recommendedName>
</protein>
<comment type="caution">
    <text evidence="7">The sequence shown here is derived from an EMBL/GenBank/DDBJ whole genome shotgun (WGS) entry which is preliminary data.</text>
</comment>
<dbReference type="SUPFAM" id="SSF57424">
    <property type="entry name" value="LDL receptor-like module"/>
    <property type="match status" value="2"/>
</dbReference>
<evidence type="ECO:0000313" key="8">
    <source>
        <dbReference type="Proteomes" id="UP001163046"/>
    </source>
</evidence>
<dbReference type="SMART" id="SM00607">
    <property type="entry name" value="FTP"/>
    <property type="match status" value="1"/>
</dbReference>
<name>A0A9W9YUL0_9CNID</name>
<dbReference type="PROSITE" id="PS01209">
    <property type="entry name" value="LDLRA_1"/>
    <property type="match status" value="1"/>
</dbReference>
<dbReference type="Proteomes" id="UP001163046">
    <property type="component" value="Unassembled WGS sequence"/>
</dbReference>
<keyword evidence="8" id="KW-1185">Reference proteome</keyword>
<dbReference type="SUPFAM" id="SSF49785">
    <property type="entry name" value="Galactose-binding domain-like"/>
    <property type="match status" value="1"/>
</dbReference>
<feature type="compositionally biased region" description="Basic and acidic residues" evidence="5">
    <location>
        <begin position="61"/>
        <end position="70"/>
    </location>
</feature>
<dbReference type="InterPro" id="IPR023415">
    <property type="entry name" value="LDLR_class-A_CS"/>
</dbReference>
<keyword evidence="1" id="KW-0479">Metal-binding</keyword>
<feature type="disulfide bond" evidence="4">
    <location>
        <begin position="781"/>
        <end position="799"/>
    </location>
</feature>